<evidence type="ECO:0000313" key="4">
    <source>
        <dbReference type="Proteomes" id="UP000273889"/>
    </source>
</evidence>
<feature type="transmembrane region" description="Helical" evidence="1">
    <location>
        <begin position="238"/>
        <end position="259"/>
    </location>
</feature>
<protein>
    <submittedName>
        <fullName evidence="3">Teicoplanin resistance protein VanZ</fullName>
    </submittedName>
</protein>
<evidence type="ECO:0000313" key="3">
    <source>
        <dbReference type="EMBL" id="RKI88980.1"/>
    </source>
</evidence>
<dbReference type="InterPro" id="IPR053150">
    <property type="entry name" value="Teicoplanin_resist-assoc"/>
</dbReference>
<feature type="transmembrane region" description="Helical" evidence="1">
    <location>
        <begin position="280"/>
        <end position="303"/>
    </location>
</feature>
<dbReference type="PANTHER" id="PTHR36834">
    <property type="entry name" value="MEMBRANE PROTEIN-RELATED"/>
    <property type="match status" value="1"/>
</dbReference>
<dbReference type="AlphaFoldDB" id="A0AB37P207"/>
<accession>A0AB37P207</accession>
<dbReference type="EMBL" id="RAYV01000001">
    <property type="protein sequence ID" value="RKI88980.1"/>
    <property type="molecule type" value="Genomic_DNA"/>
</dbReference>
<feature type="transmembrane region" description="Helical" evidence="1">
    <location>
        <begin position="355"/>
        <end position="376"/>
    </location>
</feature>
<keyword evidence="1" id="KW-1133">Transmembrane helix</keyword>
<keyword evidence="1" id="KW-0472">Membrane</keyword>
<feature type="transmembrane region" description="Helical" evidence="1">
    <location>
        <begin position="86"/>
        <end position="109"/>
    </location>
</feature>
<dbReference type="PANTHER" id="PTHR36834:SF1">
    <property type="entry name" value="INTEGRAL MEMBRANE PROTEIN"/>
    <property type="match status" value="1"/>
</dbReference>
<proteinExistence type="predicted"/>
<sequence length="423" mass="46589">MHGALHGRVWHTARQICRETPTNHLWFSSQHTASFPRTTLQPKPAMRMMGRSLPSPYGDAIAISSPPLSSGEGIMTGFLSTFSKPFQLAVLLWPFVAVLLTVPAAVYLYHRDNRLRPASVLGAYSFMLYVLGLGCFTLYPWPRDSAAYCATHHLGAQLNPLQFIGDIRADGVTAILQLGMNIVLFVPMGFFLTRFFRLPSWVAVAVCCATSVCIEVAQLTGIFHLYPCAYRICDVDDVITNTLGGAVGVALGLWCNRAFPAPHIDKTEVTMHPGFLRRCVSFAVDMGIVSMCQMLSIVLWSYLGHGTIAPEGGSSLVLLSVWFVLFEGVVPWCTHGRTIGCLLTRMTVESTQRTLPQRLAFHAARTALLYTLTIGLCTWRSPWPFVLGLATVVWWIVCKQMPYDAIGEKRRTAGNPMAGGQSS</sequence>
<dbReference type="Pfam" id="PF04892">
    <property type="entry name" value="VanZ"/>
    <property type="match status" value="1"/>
</dbReference>
<feature type="transmembrane region" description="Helical" evidence="1">
    <location>
        <begin position="315"/>
        <end position="334"/>
    </location>
</feature>
<gene>
    <name evidence="3" type="ORF">D7V89_01075</name>
</gene>
<evidence type="ECO:0000256" key="1">
    <source>
        <dbReference type="SAM" id="Phobius"/>
    </source>
</evidence>
<feature type="transmembrane region" description="Helical" evidence="1">
    <location>
        <begin position="121"/>
        <end position="141"/>
    </location>
</feature>
<dbReference type="InterPro" id="IPR006976">
    <property type="entry name" value="VanZ-like"/>
</dbReference>
<feature type="transmembrane region" description="Helical" evidence="1">
    <location>
        <begin position="200"/>
        <end position="226"/>
    </location>
</feature>
<evidence type="ECO:0000259" key="2">
    <source>
        <dbReference type="Pfam" id="PF04892"/>
    </source>
</evidence>
<feature type="domain" description="VanZ-like" evidence="2">
    <location>
        <begin position="126"/>
        <end position="253"/>
    </location>
</feature>
<comment type="caution">
    <text evidence="3">The sequence shown here is derived from an EMBL/GenBank/DDBJ whole genome shotgun (WGS) entry which is preliminary data.</text>
</comment>
<dbReference type="Proteomes" id="UP000273889">
    <property type="component" value="Unassembled WGS sequence"/>
</dbReference>
<organism evidence="3 4">
    <name type="scientific">Bifidobacterium pseudolongum</name>
    <dbReference type="NCBI Taxonomy" id="1694"/>
    <lineage>
        <taxon>Bacteria</taxon>
        <taxon>Bacillati</taxon>
        <taxon>Actinomycetota</taxon>
        <taxon>Actinomycetes</taxon>
        <taxon>Bifidobacteriales</taxon>
        <taxon>Bifidobacteriaceae</taxon>
        <taxon>Bifidobacterium</taxon>
    </lineage>
</organism>
<keyword evidence="1" id="KW-0812">Transmembrane</keyword>
<name>A0AB37P207_9BIFI</name>
<feature type="transmembrane region" description="Helical" evidence="1">
    <location>
        <begin position="174"/>
        <end position="193"/>
    </location>
</feature>
<reference evidence="3 4" key="1">
    <citation type="submission" date="2018-09" db="EMBL/GenBank/DDBJ databases">
        <title>Murine metabolic-syndrome-specific gut microbial biobank.</title>
        <authorList>
            <person name="Liu C."/>
        </authorList>
    </citation>
    <scope>NUCLEOTIDE SEQUENCE [LARGE SCALE GENOMIC DNA]</scope>
    <source>
        <strain evidence="3 4">WYJ21-P61</strain>
    </source>
</reference>